<dbReference type="VEuPathDB" id="GiardiaDB:QR46_4308"/>
<comment type="caution">
    <text evidence="3">The sequence shown here is derived from an EMBL/GenBank/DDBJ whole genome shotgun (WGS) entry which is preliminary data.</text>
</comment>
<name>V6TID6_GIAIN</name>
<dbReference type="InterPro" id="IPR011009">
    <property type="entry name" value="Kinase-like_dom_sf"/>
</dbReference>
<dbReference type="PROSITE" id="PS50088">
    <property type="entry name" value="ANK_REPEAT"/>
    <property type="match status" value="3"/>
</dbReference>
<dbReference type="PROSITE" id="PS50011">
    <property type="entry name" value="PROTEIN_KINASE_DOM"/>
    <property type="match status" value="1"/>
</dbReference>
<feature type="repeat" description="ANK" evidence="1">
    <location>
        <begin position="373"/>
        <end position="405"/>
    </location>
</feature>
<dbReference type="Pfam" id="PF12796">
    <property type="entry name" value="Ank_2"/>
    <property type="match status" value="7"/>
</dbReference>
<dbReference type="Gene3D" id="1.10.510.10">
    <property type="entry name" value="Transferase(Phosphotransferase) domain 1"/>
    <property type="match status" value="1"/>
</dbReference>
<dbReference type="SMART" id="SM00220">
    <property type="entry name" value="S_TKc"/>
    <property type="match status" value="1"/>
</dbReference>
<feature type="repeat" description="ANK" evidence="1">
    <location>
        <begin position="337"/>
        <end position="358"/>
    </location>
</feature>
<evidence type="ECO:0000313" key="3">
    <source>
        <dbReference type="EMBL" id="ESU38728.1"/>
    </source>
</evidence>
<dbReference type="Gene3D" id="3.30.200.20">
    <property type="entry name" value="Phosphorylase Kinase, domain 1"/>
    <property type="match status" value="1"/>
</dbReference>
<dbReference type="VEuPathDB" id="GiardiaDB:DHA2_150047"/>
<feature type="repeat" description="ANK" evidence="1">
    <location>
        <begin position="741"/>
        <end position="773"/>
    </location>
</feature>
<dbReference type="GO" id="GO:0005524">
    <property type="term" value="F:ATP binding"/>
    <property type="evidence" value="ECO:0007669"/>
    <property type="project" value="InterPro"/>
</dbReference>
<sequence>MAASMTLYLPPAYEAVRYLNSDIYGISYLVRDRNLDLSATCRIVSEADVGRGRYALIRDLARQAHRLDHESITPLLEAFVDDEQECIFLISRGSGQSLYEYSEELCFLQVNLEEEVIITILIELINAILYVYSTNRKTDFTDALASNLPSTGLDPLCIRLNSKGRALVDYSAFAVKLAAQRYSAFTMAYLCPEVLHSRHSGEDRARLNVSPLKMLAYNVGRLCCELCFAGSKCKAVKGEYDTAYMLKSIIKENAYSKDLVRVLTWLTNPCNNSRPYLDEVLAHPFIFGFMVKSGSRENERVFRNALGSTQLILSANMNNVEYVRALVDKQKRLTNYDGATALMAAAVLGNIEVLKILIPHEFGMRMITGDSLNGATALILAARNGQTEACKLLAPHEAKLKKRDGFTALMEATVRGHSSAADVLMKYEAKSVIQLDDLSNPKNGTTALMLACEFHQLHIANSLIQYEAGMRDSSGYTALHRAAALGLVSAVKLLITTKECGLRDPKGQTALMFAAQYGHSKCVELLRKEKEAGLVTDKGWSALMSAITNGHTEAAKLLIDYEGHLTLNMGYTPLMCAVEHKQYEVIDLLKHSQARKTIAAESEEDSWHNGATALMLAAYSNDADGCRKLVELEEGIRNADGMTASMIAASNDSAAALSILCMSQREAESKLIGGSIDNRTCLMIAALSRSLSCVRVLVEQRIGVGCQDGKGSTALIMAALSGYADICKVLAPLEARIQRKDGFTALMSAAQEGHKECVSILLSKEGDVHKPGGWTALMSAALKNKPEIVQILSKDKRQIRQKREKDGITALMIAVQSGHIECIRILAPLERNLTDKKGRKCEAYARTETVRRILAKLR</sequence>
<dbReference type="InterPro" id="IPR002110">
    <property type="entry name" value="Ankyrin_rpt"/>
</dbReference>
<dbReference type="VEuPathDB" id="GiardiaDB:GL50581_613"/>
<accession>V6TID6</accession>
<dbReference type="PANTHER" id="PTHR24120">
    <property type="entry name" value="GH07239P"/>
    <property type="match status" value="1"/>
</dbReference>
<dbReference type="SMART" id="SM00248">
    <property type="entry name" value="ANK"/>
    <property type="match status" value="16"/>
</dbReference>
<dbReference type="SUPFAM" id="SSF56112">
    <property type="entry name" value="Protein kinase-like (PK-like)"/>
    <property type="match status" value="1"/>
</dbReference>
<dbReference type="PROSITE" id="PS50297">
    <property type="entry name" value="ANK_REP_REGION"/>
    <property type="match status" value="2"/>
</dbReference>
<evidence type="ECO:0000256" key="1">
    <source>
        <dbReference type="PROSITE-ProRule" id="PRU00023"/>
    </source>
</evidence>
<dbReference type="VEuPathDB" id="GiardiaDB:GL50803_0017250"/>
<dbReference type="GO" id="GO:0004672">
    <property type="term" value="F:protein kinase activity"/>
    <property type="evidence" value="ECO:0007669"/>
    <property type="project" value="InterPro"/>
</dbReference>
<proteinExistence type="predicted"/>
<dbReference type="Gene3D" id="1.25.40.20">
    <property type="entry name" value="Ankyrin repeat-containing domain"/>
    <property type="match status" value="5"/>
</dbReference>
<dbReference type="InterPro" id="IPR000719">
    <property type="entry name" value="Prot_kinase_dom"/>
</dbReference>
<dbReference type="PANTHER" id="PTHR24120:SF4">
    <property type="entry name" value="GH07239P"/>
    <property type="match status" value="1"/>
</dbReference>
<dbReference type="Proteomes" id="UP000018320">
    <property type="component" value="Unassembled WGS sequence"/>
</dbReference>
<gene>
    <name evidence="3" type="ORF">DHA2_150047</name>
</gene>
<protein>
    <submittedName>
        <fullName evidence="3">Ankyrin repeat protein</fullName>
    </submittedName>
</protein>
<reference evidence="4" key="1">
    <citation type="submission" date="2012-02" db="EMBL/GenBank/DDBJ databases">
        <title>Genome sequencing of Giardia lamblia Genotypes A2 and B isolates (DH and GS) and comparative analysis with the genomes of Genotypes A1 and E (WB and Pig).</title>
        <authorList>
            <person name="Adam R."/>
            <person name="Dahlstrom E."/>
            <person name="Martens C."/>
            <person name="Bruno D."/>
            <person name="Barbian K."/>
            <person name="Porcella S.F."/>
            <person name="Nash T."/>
        </authorList>
    </citation>
    <scope>NUCLEOTIDE SEQUENCE</scope>
    <source>
        <strain evidence="4">DH</strain>
    </source>
</reference>
<keyword evidence="1" id="KW-0040">ANK repeat</keyword>
<feature type="domain" description="Protein kinase" evidence="2">
    <location>
        <begin position="13"/>
        <end position="286"/>
    </location>
</feature>
<organism evidence="3 4">
    <name type="scientific">Giardia intestinalis</name>
    <name type="common">Giardia lamblia</name>
    <dbReference type="NCBI Taxonomy" id="5741"/>
    <lineage>
        <taxon>Eukaryota</taxon>
        <taxon>Metamonada</taxon>
        <taxon>Diplomonadida</taxon>
        <taxon>Hexamitidae</taxon>
        <taxon>Giardiinae</taxon>
        <taxon>Giardia</taxon>
    </lineage>
</organism>
<evidence type="ECO:0000313" key="4">
    <source>
        <dbReference type="Proteomes" id="UP000018320"/>
    </source>
</evidence>
<dbReference type="SUPFAM" id="SSF48403">
    <property type="entry name" value="Ankyrin repeat"/>
    <property type="match status" value="2"/>
</dbReference>
<dbReference type="EMBL" id="AHGT01000010">
    <property type="protein sequence ID" value="ESU38728.1"/>
    <property type="molecule type" value="Genomic_DNA"/>
</dbReference>
<dbReference type="InterPro" id="IPR036770">
    <property type="entry name" value="Ankyrin_rpt-contain_sf"/>
</dbReference>
<reference evidence="3 4" key="2">
    <citation type="journal article" date="2013" name="Genome Biol. Evol.">
        <title>Genome sequencing of Giardia lamblia genotypes A2 and B isolates (DH and GS) and comparative analysis with the genomes of genotypes A1 and E (WB and Pig).</title>
        <authorList>
            <person name="Adam R.D."/>
            <person name="Dahlstrom E.W."/>
            <person name="Martens C.A."/>
            <person name="Bruno D.P."/>
            <person name="Barbian K.D."/>
            <person name="Ricklefs S.M."/>
            <person name="Hernandez M.M."/>
            <person name="Narla N.P."/>
            <person name="Patel R.B."/>
            <person name="Porcella S.F."/>
            <person name="Nash T.E."/>
        </authorList>
    </citation>
    <scope>NUCLEOTIDE SEQUENCE [LARGE SCALE GENOMIC DNA]</scope>
    <source>
        <strain evidence="3 4">DH</strain>
    </source>
</reference>
<dbReference type="AlphaFoldDB" id="V6TID6"/>
<evidence type="ECO:0000259" key="2">
    <source>
        <dbReference type="PROSITE" id="PS50011"/>
    </source>
</evidence>